<reference evidence="2" key="1">
    <citation type="submission" date="2023-04" db="EMBL/GenBank/DDBJ databases">
        <authorList>
            <consortium name="ELIXIR-Norway"/>
        </authorList>
    </citation>
    <scope>NUCLEOTIDE SEQUENCE [LARGE SCALE GENOMIC DNA]</scope>
</reference>
<sequence>MNSHRIRCGPADQMHPEHSKLHQKSSTWNIRNGSGTRPTGYQAELTSSGKPPRSAHQGRASAEEPPDPGALGAALSFPRVLQPASQVRAALGLSTVTEQPLRWK</sequence>
<feature type="compositionally biased region" description="Polar residues" evidence="1">
    <location>
        <begin position="24"/>
        <end position="49"/>
    </location>
</feature>
<accession>A0ABN8YSC3</accession>
<dbReference type="Proteomes" id="UP001176941">
    <property type="component" value="Chromosome 23"/>
</dbReference>
<dbReference type="EMBL" id="OX459959">
    <property type="protein sequence ID" value="CAI9164485.1"/>
    <property type="molecule type" value="Genomic_DNA"/>
</dbReference>
<feature type="region of interest" description="Disordered" evidence="1">
    <location>
        <begin position="1"/>
        <end position="73"/>
    </location>
</feature>
<evidence type="ECO:0000313" key="3">
    <source>
        <dbReference type="Proteomes" id="UP001176941"/>
    </source>
</evidence>
<protein>
    <submittedName>
        <fullName evidence="2">Uncharacterized protein</fullName>
    </submittedName>
</protein>
<proteinExistence type="predicted"/>
<keyword evidence="3" id="KW-1185">Reference proteome</keyword>
<name>A0ABN8YSC3_RANTA</name>
<evidence type="ECO:0000256" key="1">
    <source>
        <dbReference type="SAM" id="MobiDB-lite"/>
    </source>
</evidence>
<organism evidence="2 3">
    <name type="scientific">Rangifer tarandus platyrhynchus</name>
    <name type="common">Svalbard reindeer</name>
    <dbReference type="NCBI Taxonomy" id="3082113"/>
    <lineage>
        <taxon>Eukaryota</taxon>
        <taxon>Metazoa</taxon>
        <taxon>Chordata</taxon>
        <taxon>Craniata</taxon>
        <taxon>Vertebrata</taxon>
        <taxon>Euteleostomi</taxon>
        <taxon>Mammalia</taxon>
        <taxon>Eutheria</taxon>
        <taxon>Laurasiatheria</taxon>
        <taxon>Artiodactyla</taxon>
        <taxon>Ruminantia</taxon>
        <taxon>Pecora</taxon>
        <taxon>Cervidae</taxon>
        <taxon>Odocoileinae</taxon>
        <taxon>Rangifer</taxon>
    </lineage>
</organism>
<evidence type="ECO:0000313" key="2">
    <source>
        <dbReference type="EMBL" id="CAI9164485.1"/>
    </source>
</evidence>
<gene>
    <name evidence="2" type="ORF">MRATA1EN1_LOCUS13447</name>
</gene>